<proteinExistence type="predicted"/>
<dbReference type="Pfam" id="PF07853">
    <property type="entry name" value="DUF1648"/>
    <property type="match status" value="1"/>
</dbReference>
<feature type="domain" description="DUF5808" evidence="3">
    <location>
        <begin position="324"/>
        <end position="349"/>
    </location>
</feature>
<keyword evidence="1" id="KW-0812">Transmembrane</keyword>
<feature type="transmembrane region" description="Helical" evidence="1">
    <location>
        <begin position="53"/>
        <end position="73"/>
    </location>
</feature>
<sequence length="367" mass="42088">MNMDILLISIIMLPIFIPFVFIPYWTRKTESFGVFIPEAVYDKPELKKLRSQYAWSMAMISAVTLAVFLATSAQSAGQAELLSQLFAYLILAYIIVSFLIYLFFHRKMKKLKKHAGWTEKKQQMVIIDTGFRHKKLTYSNLWFMVPFAIAIGTMLFLLNSYDQIPQTIPMQYDFSGEVTHYTEKSYRTVLIFPILQVYLTLLFLFINTIIAKAKQQVSAENPERSVRQNIIFRRRWSAFTILSGTAIVSIFLFTALSMVYPINPTLLMLIPVVVAIGIVFGAILLSLFTGQGGSRLKFSEGKNGETISRDDDQCWKLGQFYFNKNDPSVFVEKRFGIGWTNNWAHPLSWFFLILILGLAIGLPLLLL</sequence>
<organism evidence="4 5">
    <name type="scientific">Thermoactinomyces mirandus</name>
    <dbReference type="NCBI Taxonomy" id="2756294"/>
    <lineage>
        <taxon>Bacteria</taxon>
        <taxon>Bacillati</taxon>
        <taxon>Bacillota</taxon>
        <taxon>Bacilli</taxon>
        <taxon>Bacillales</taxon>
        <taxon>Thermoactinomycetaceae</taxon>
        <taxon>Thermoactinomyces</taxon>
    </lineage>
</organism>
<dbReference type="PANTHER" id="PTHR37810">
    <property type="entry name" value="IMMUNITY PROTEIN SDPI"/>
    <property type="match status" value="1"/>
</dbReference>
<dbReference type="InterPro" id="IPR012867">
    <property type="entry name" value="DUF1648"/>
</dbReference>
<evidence type="ECO:0000313" key="5">
    <source>
        <dbReference type="Proteomes" id="UP000538292"/>
    </source>
</evidence>
<feature type="transmembrane region" description="Helical" evidence="1">
    <location>
        <begin position="141"/>
        <end position="161"/>
    </location>
</feature>
<reference evidence="4 5" key="1">
    <citation type="submission" date="2020-07" db="EMBL/GenBank/DDBJ databases">
        <title>Thermoactinomyces phylogeny.</title>
        <authorList>
            <person name="Dunlap C."/>
        </authorList>
    </citation>
    <scope>NUCLEOTIDE SEQUENCE [LARGE SCALE GENOMIC DNA]</scope>
    <source>
        <strain evidence="4 5">AMNI-1</strain>
    </source>
</reference>
<keyword evidence="1" id="KW-1133">Transmembrane helix</keyword>
<accession>A0A7W1XV11</accession>
<evidence type="ECO:0000259" key="2">
    <source>
        <dbReference type="Pfam" id="PF07853"/>
    </source>
</evidence>
<dbReference type="GO" id="GO:0009636">
    <property type="term" value="P:response to toxic substance"/>
    <property type="evidence" value="ECO:0007669"/>
    <property type="project" value="TreeGrafter"/>
</dbReference>
<feature type="transmembrane region" description="Helical" evidence="1">
    <location>
        <begin position="236"/>
        <end position="260"/>
    </location>
</feature>
<dbReference type="InterPro" id="IPR014574">
    <property type="entry name" value="UCP032908"/>
</dbReference>
<dbReference type="Proteomes" id="UP000538292">
    <property type="component" value="Unassembled WGS sequence"/>
</dbReference>
<dbReference type="PIRSF" id="PIRSF032908">
    <property type="entry name" value="UCP032908"/>
    <property type="match status" value="1"/>
</dbReference>
<feature type="transmembrane region" description="Helical" evidence="1">
    <location>
        <begin position="190"/>
        <end position="210"/>
    </location>
</feature>
<feature type="transmembrane region" description="Helical" evidence="1">
    <location>
        <begin position="85"/>
        <end position="104"/>
    </location>
</feature>
<evidence type="ECO:0000259" key="3">
    <source>
        <dbReference type="Pfam" id="PF19124"/>
    </source>
</evidence>
<dbReference type="PANTHER" id="PTHR37810:SF9">
    <property type="entry name" value="MEMBRANE PROTEIN"/>
    <property type="match status" value="1"/>
</dbReference>
<dbReference type="InterPro" id="IPR043831">
    <property type="entry name" value="DUF5808"/>
</dbReference>
<evidence type="ECO:0000256" key="1">
    <source>
        <dbReference type="SAM" id="Phobius"/>
    </source>
</evidence>
<feature type="transmembrane region" description="Helical" evidence="1">
    <location>
        <begin position="347"/>
        <end position="366"/>
    </location>
</feature>
<dbReference type="EMBL" id="JACEOL010000066">
    <property type="protein sequence ID" value="MBA4603718.1"/>
    <property type="molecule type" value="Genomic_DNA"/>
</dbReference>
<dbReference type="Pfam" id="PF19124">
    <property type="entry name" value="DUF5808"/>
    <property type="match status" value="1"/>
</dbReference>
<feature type="domain" description="DUF1648" evidence="2">
    <location>
        <begin position="149"/>
        <end position="196"/>
    </location>
</feature>
<feature type="transmembrane region" description="Helical" evidence="1">
    <location>
        <begin position="266"/>
        <end position="288"/>
    </location>
</feature>
<gene>
    <name evidence="4" type="ORF">H2C83_15730</name>
</gene>
<protein>
    <submittedName>
        <fullName evidence="4">DUF1648 domain-containing protein</fullName>
    </submittedName>
</protein>
<dbReference type="RefSeq" id="WP_181742192.1">
    <property type="nucleotide sequence ID" value="NZ_JACEOL010000066.1"/>
</dbReference>
<keyword evidence="1" id="KW-0472">Membrane</keyword>
<dbReference type="AlphaFoldDB" id="A0A7W1XV11"/>
<name>A0A7W1XV11_9BACL</name>
<comment type="caution">
    <text evidence="4">The sequence shown here is derived from an EMBL/GenBank/DDBJ whole genome shotgun (WGS) entry which is preliminary data.</text>
</comment>
<evidence type="ECO:0000313" key="4">
    <source>
        <dbReference type="EMBL" id="MBA4603718.1"/>
    </source>
</evidence>
<feature type="transmembrane region" description="Helical" evidence="1">
    <location>
        <begin position="6"/>
        <end position="25"/>
    </location>
</feature>
<keyword evidence="5" id="KW-1185">Reference proteome</keyword>